<dbReference type="SUPFAM" id="SSF51306">
    <property type="entry name" value="LexA/Signal peptidase"/>
    <property type="match status" value="1"/>
</dbReference>
<keyword evidence="8" id="KW-1185">Reference proteome</keyword>
<organism evidence="7 8">
    <name type="scientific">Aerococcus urinaehominis</name>
    <dbReference type="NCBI Taxonomy" id="128944"/>
    <lineage>
        <taxon>Bacteria</taxon>
        <taxon>Bacillati</taxon>
        <taxon>Bacillota</taxon>
        <taxon>Bacilli</taxon>
        <taxon>Lactobacillales</taxon>
        <taxon>Aerococcaceae</taxon>
        <taxon>Aerococcus</taxon>
    </lineage>
</organism>
<dbReference type="EMBL" id="CP014163">
    <property type="protein sequence ID" value="AMB99095.1"/>
    <property type="molecule type" value="Genomic_DNA"/>
</dbReference>
<dbReference type="Pfam" id="PF10502">
    <property type="entry name" value="Peptidase_S26"/>
    <property type="match status" value="1"/>
</dbReference>
<dbReference type="InterPro" id="IPR019533">
    <property type="entry name" value="Peptidase_S26"/>
</dbReference>
<evidence type="ECO:0000313" key="7">
    <source>
        <dbReference type="EMBL" id="AMB99095.1"/>
    </source>
</evidence>
<dbReference type="CDD" id="cd06530">
    <property type="entry name" value="S26_SPase_I"/>
    <property type="match status" value="1"/>
</dbReference>
<evidence type="ECO:0000256" key="5">
    <source>
        <dbReference type="ARBA" id="ARBA00022801"/>
    </source>
</evidence>
<dbReference type="InterPro" id="IPR000223">
    <property type="entry name" value="Pept_S26A_signal_pept_1"/>
</dbReference>
<dbReference type="Gene3D" id="2.10.109.10">
    <property type="entry name" value="Umud Fragment, subunit A"/>
    <property type="match status" value="1"/>
</dbReference>
<evidence type="ECO:0000313" key="8">
    <source>
        <dbReference type="Proteomes" id="UP000062260"/>
    </source>
</evidence>
<name>A0A0X8FKQ6_9LACT</name>
<gene>
    <name evidence="7" type="ORF">AWM75_03350</name>
</gene>
<dbReference type="PROSITE" id="PS00760">
    <property type="entry name" value="SPASE_I_2"/>
    <property type="match status" value="1"/>
</dbReference>
<dbReference type="PANTHER" id="PTHR43390">
    <property type="entry name" value="SIGNAL PEPTIDASE I"/>
    <property type="match status" value="1"/>
</dbReference>
<dbReference type="PANTHER" id="PTHR43390:SF1">
    <property type="entry name" value="CHLOROPLAST PROCESSING PEPTIDASE"/>
    <property type="match status" value="1"/>
</dbReference>
<protein>
    <recommendedName>
        <fullName evidence="4 6">Signal peptidase I</fullName>
        <ecNumber evidence="4 6">3.4.21.89</ecNumber>
    </recommendedName>
</protein>
<dbReference type="KEGG" id="auh:AWM75_03350"/>
<dbReference type="Proteomes" id="UP000062260">
    <property type="component" value="Chromosome"/>
</dbReference>
<evidence type="ECO:0000256" key="6">
    <source>
        <dbReference type="RuleBase" id="RU362042"/>
    </source>
</evidence>
<dbReference type="OrthoDB" id="9802919at2"/>
<proteinExistence type="inferred from homology"/>
<evidence type="ECO:0000256" key="1">
    <source>
        <dbReference type="ARBA" id="ARBA00000677"/>
    </source>
</evidence>
<keyword evidence="6" id="KW-1133">Transmembrane helix</keyword>
<keyword evidence="6" id="KW-0812">Transmembrane</keyword>
<feature type="transmembrane region" description="Helical" evidence="6">
    <location>
        <begin position="9"/>
        <end position="31"/>
    </location>
</feature>
<accession>A0A0X8FKQ6</accession>
<dbReference type="EC" id="3.4.21.89" evidence="4 6"/>
<keyword evidence="5 6" id="KW-0378">Hydrolase</keyword>
<comment type="subcellular location">
    <subcellularLocation>
        <location evidence="2">Cell membrane</location>
        <topology evidence="2">Single-pass type II membrane protein</topology>
    </subcellularLocation>
    <subcellularLocation>
        <location evidence="6">Membrane</location>
        <topology evidence="6">Single-pass type II membrane protein</topology>
    </subcellularLocation>
</comment>
<dbReference type="AlphaFoldDB" id="A0A0X8FKQ6"/>
<dbReference type="GO" id="GO:0005886">
    <property type="term" value="C:plasma membrane"/>
    <property type="evidence" value="ECO:0007669"/>
    <property type="project" value="UniProtKB-SubCell"/>
</dbReference>
<dbReference type="STRING" id="128944.AWM75_03350"/>
<dbReference type="RefSeq" id="WP_067978204.1">
    <property type="nucleotide sequence ID" value="NZ_CP014163.1"/>
</dbReference>
<dbReference type="GO" id="GO:0004252">
    <property type="term" value="F:serine-type endopeptidase activity"/>
    <property type="evidence" value="ECO:0007669"/>
    <property type="project" value="InterPro"/>
</dbReference>
<evidence type="ECO:0000256" key="3">
    <source>
        <dbReference type="ARBA" id="ARBA00009370"/>
    </source>
</evidence>
<dbReference type="GO" id="GO:0006465">
    <property type="term" value="P:signal peptide processing"/>
    <property type="evidence" value="ECO:0007669"/>
    <property type="project" value="InterPro"/>
</dbReference>
<dbReference type="NCBIfam" id="TIGR02227">
    <property type="entry name" value="sigpep_I_bact"/>
    <property type="match status" value="1"/>
</dbReference>
<reference evidence="8" key="2">
    <citation type="submission" date="2016-01" db="EMBL/GenBank/DDBJ databases">
        <title>Six Aerococcus type strain genome sequencing and assembly using PacBio and Illumina Hiseq.</title>
        <authorList>
            <person name="Carkaci D."/>
            <person name="Dargis R."/>
            <person name="Nielsen X.C."/>
            <person name="Skovgaard O."/>
            <person name="Fuursted K."/>
            <person name="Christensen J.J."/>
        </authorList>
    </citation>
    <scope>NUCLEOTIDE SEQUENCE [LARGE SCALE GENOMIC DNA]</scope>
    <source>
        <strain evidence="8">CCUG42038B</strain>
    </source>
</reference>
<keyword evidence="6" id="KW-0472">Membrane</keyword>
<comment type="similarity">
    <text evidence="3 6">Belongs to the peptidase S26 family.</text>
</comment>
<evidence type="ECO:0000256" key="4">
    <source>
        <dbReference type="ARBA" id="ARBA00013208"/>
    </source>
</evidence>
<reference evidence="7 8" key="1">
    <citation type="journal article" date="2016" name="Genome Announc.">
        <title>Complete Genome Sequences of Aerococcus christensenii CCUG 28831T, Aerococcus sanguinicola CCUG 43001T, Aerococcus urinae CCUG 36881T, Aerococcus urinaeequi CCUG 28094T, Aerococcus urinaehominis CCUG 42038 BT, and Aerococcus viridans CCUG 4311T.</title>
        <authorList>
            <person name="Carkaci D."/>
            <person name="Dargis R."/>
            <person name="Nielsen X.C."/>
            <person name="Skovgaard O."/>
            <person name="Fuursted K."/>
            <person name="Christensen J.J."/>
        </authorList>
    </citation>
    <scope>NUCLEOTIDE SEQUENCE [LARGE SCALE GENOMIC DNA]</scope>
    <source>
        <strain evidence="7 8">CCUG42038B</strain>
    </source>
</reference>
<dbReference type="InterPro" id="IPR019757">
    <property type="entry name" value="Pept_S26A_signal_pept_1_Lys-AS"/>
</dbReference>
<comment type="catalytic activity">
    <reaction evidence="1 6">
        <text>Cleavage of hydrophobic, N-terminal signal or leader sequences from secreted and periplasmic proteins.</text>
        <dbReference type="EC" id="3.4.21.89"/>
    </reaction>
</comment>
<dbReference type="InterPro" id="IPR036286">
    <property type="entry name" value="LexA/Signal_pep-like_sf"/>
</dbReference>
<dbReference type="GO" id="GO:0009003">
    <property type="term" value="F:signal peptidase activity"/>
    <property type="evidence" value="ECO:0007669"/>
    <property type="project" value="UniProtKB-EC"/>
</dbReference>
<dbReference type="PRINTS" id="PR00727">
    <property type="entry name" value="LEADERPTASE"/>
</dbReference>
<sequence>MKNNWMKELLINVLIVVVTFAAVFLLFKYVAGPVRVSGQSMESSFQDGDRLLDAQLTDISHFDVVVFDAPDGSGDKYIKRVIGLPGDHIAFKNDVLYLNGQPYEEPYIDKSLNPTDGPNTFDFDLAQLTGSSQVPEGKAFVMGDNRQNSNDSRYFGFIDLDQLSEIKYEFWPTDDFGSVPNYEIQSGQIVAE</sequence>
<evidence type="ECO:0000256" key="2">
    <source>
        <dbReference type="ARBA" id="ARBA00004401"/>
    </source>
</evidence>
<keyword evidence="6" id="KW-0645">Protease</keyword>